<evidence type="ECO:0000256" key="6">
    <source>
        <dbReference type="ARBA" id="ARBA00022692"/>
    </source>
</evidence>
<dbReference type="Pfam" id="PF03613">
    <property type="entry name" value="EIID-AGA"/>
    <property type="match status" value="1"/>
</dbReference>
<dbReference type="GO" id="GO:0005886">
    <property type="term" value="C:plasma membrane"/>
    <property type="evidence" value="ECO:0007669"/>
    <property type="project" value="UniProtKB-SubCell"/>
</dbReference>
<feature type="transmembrane region" description="Helical" evidence="9">
    <location>
        <begin position="115"/>
        <end position="138"/>
    </location>
</feature>
<keyword evidence="5" id="KW-0598">Phosphotransferase system</keyword>
<comment type="subcellular location">
    <subcellularLocation>
        <location evidence="1">Cell membrane</location>
        <topology evidence="1">Multi-pass membrane protein</topology>
    </subcellularLocation>
</comment>
<reference evidence="10" key="1">
    <citation type="submission" date="2016-04" db="EMBL/GenBank/DDBJ databases">
        <authorList>
            <person name="Evans L.H."/>
            <person name="Alamgir A."/>
            <person name="Owens N."/>
            <person name="Weber N.D."/>
            <person name="Virtaneva K."/>
            <person name="Barbian K."/>
            <person name="Babar A."/>
            <person name="Rosenke K."/>
        </authorList>
    </citation>
    <scope>NUCLEOTIDE SEQUENCE</scope>
    <source>
        <strain evidence="10">86</strain>
    </source>
</reference>
<keyword evidence="6 9" id="KW-0812">Transmembrane</keyword>
<dbReference type="InterPro" id="IPR050303">
    <property type="entry name" value="GatZ_KbaZ_carbometab"/>
</dbReference>
<name>A0A212KCC0_9FIRM</name>
<dbReference type="PANTHER" id="PTHR32502:SF5">
    <property type="entry name" value="N-ACETYLGALACTOSAMINE PERMEASE IID COMPONENT-RELATED"/>
    <property type="match status" value="1"/>
</dbReference>
<sequence>MAEKKLSAQALKKSWLIWFFWHGCSQQGENLLGNATAHTLTPVIEELYKGDKEARLDAYARSITLFNTEQQLGAIAPGILCGMEEAVANKQITGEVASAVKVALIGPTSAIGDSLWVATIIPLLITICMTITNMGGVFNYVGPLIYMIGYPILTAILSWSVWKLGYKSGIEGVHKFMSSGSLDKITAAMTVLGLIVVGGLTASYVSVYVPVMITPPGGEAAAIDLDTLINNIFPKILPLLLTLGIYKLYAKKKWSPLAVMGLILVLALILTGLGYLTGVYA</sequence>
<evidence type="ECO:0000256" key="3">
    <source>
        <dbReference type="ARBA" id="ARBA00022475"/>
    </source>
</evidence>
<dbReference type="PROSITE" id="PS51108">
    <property type="entry name" value="PTS_EIID"/>
    <property type="match status" value="1"/>
</dbReference>
<evidence type="ECO:0000256" key="4">
    <source>
        <dbReference type="ARBA" id="ARBA00022597"/>
    </source>
</evidence>
<keyword evidence="2" id="KW-0813">Transport</keyword>
<feature type="transmembrane region" description="Helical" evidence="9">
    <location>
        <begin position="257"/>
        <end position="276"/>
    </location>
</feature>
<evidence type="ECO:0000256" key="9">
    <source>
        <dbReference type="SAM" id="Phobius"/>
    </source>
</evidence>
<keyword evidence="4" id="KW-0762">Sugar transport</keyword>
<evidence type="ECO:0000256" key="5">
    <source>
        <dbReference type="ARBA" id="ARBA00022683"/>
    </source>
</evidence>
<evidence type="ECO:0000256" key="7">
    <source>
        <dbReference type="ARBA" id="ARBA00022989"/>
    </source>
</evidence>
<dbReference type="AlphaFoldDB" id="A0A212KCC0"/>
<dbReference type="InterPro" id="IPR004704">
    <property type="entry name" value="PTS_IID_man"/>
</dbReference>
<keyword evidence="8 9" id="KW-0472">Membrane</keyword>
<dbReference type="PANTHER" id="PTHR32502">
    <property type="entry name" value="N-ACETYLGALACTOSAMINE PERMEASE II COMPONENT-RELATED"/>
    <property type="match status" value="1"/>
</dbReference>
<evidence type="ECO:0000256" key="8">
    <source>
        <dbReference type="ARBA" id="ARBA00023136"/>
    </source>
</evidence>
<protein>
    <submittedName>
        <fullName evidence="10">PTS system mannose/fructose/sorbose family IID component</fullName>
    </submittedName>
</protein>
<dbReference type="GO" id="GO:0009401">
    <property type="term" value="P:phosphoenolpyruvate-dependent sugar phosphotransferase system"/>
    <property type="evidence" value="ECO:0007669"/>
    <property type="project" value="UniProtKB-KW"/>
</dbReference>
<feature type="transmembrane region" description="Helical" evidence="9">
    <location>
        <begin position="185"/>
        <end position="212"/>
    </location>
</feature>
<keyword evidence="3" id="KW-1003">Cell membrane</keyword>
<gene>
    <name evidence="10" type="ORF">KL86CLO1_12640</name>
</gene>
<evidence type="ECO:0000256" key="1">
    <source>
        <dbReference type="ARBA" id="ARBA00004651"/>
    </source>
</evidence>
<dbReference type="EMBL" id="FLUN01000001">
    <property type="protein sequence ID" value="SBW09369.1"/>
    <property type="molecule type" value="Genomic_DNA"/>
</dbReference>
<proteinExistence type="predicted"/>
<feature type="transmembrane region" description="Helical" evidence="9">
    <location>
        <begin position="144"/>
        <end position="164"/>
    </location>
</feature>
<evidence type="ECO:0000313" key="10">
    <source>
        <dbReference type="EMBL" id="SBW09369.1"/>
    </source>
</evidence>
<keyword evidence="7 9" id="KW-1133">Transmembrane helix</keyword>
<organism evidence="10">
    <name type="scientific">uncultured Eubacteriales bacterium</name>
    <dbReference type="NCBI Taxonomy" id="172733"/>
    <lineage>
        <taxon>Bacteria</taxon>
        <taxon>Bacillati</taxon>
        <taxon>Bacillota</taxon>
        <taxon>Clostridia</taxon>
        <taxon>Eubacteriales</taxon>
        <taxon>environmental samples</taxon>
    </lineage>
</organism>
<evidence type="ECO:0000256" key="2">
    <source>
        <dbReference type="ARBA" id="ARBA00022448"/>
    </source>
</evidence>
<feature type="transmembrane region" description="Helical" evidence="9">
    <location>
        <begin position="232"/>
        <end position="250"/>
    </location>
</feature>
<accession>A0A212KCC0</accession>